<dbReference type="InterPro" id="IPR001584">
    <property type="entry name" value="Integrase_cat-core"/>
</dbReference>
<dbReference type="Pfam" id="PF01527">
    <property type="entry name" value="HTH_Tnp_1"/>
    <property type="match status" value="1"/>
</dbReference>
<evidence type="ECO:0000313" key="3">
    <source>
        <dbReference type="Proteomes" id="UP000290433"/>
    </source>
</evidence>
<dbReference type="NCBIfam" id="NF033516">
    <property type="entry name" value="transpos_IS3"/>
    <property type="match status" value="1"/>
</dbReference>
<dbReference type="GO" id="GO:0006313">
    <property type="term" value="P:DNA transposition"/>
    <property type="evidence" value="ECO:0007669"/>
    <property type="project" value="InterPro"/>
</dbReference>
<dbReference type="GO" id="GO:0004803">
    <property type="term" value="F:transposase activity"/>
    <property type="evidence" value="ECO:0007669"/>
    <property type="project" value="InterPro"/>
</dbReference>
<reference evidence="2 3" key="1">
    <citation type="submission" date="2014-12" db="EMBL/GenBank/DDBJ databases">
        <title>Genome sequence of Flavobacterium anhuiense RCM74.</title>
        <authorList>
            <person name="Kim J.F."/>
            <person name="Song J.Y."/>
            <person name="Kwak M.-J."/>
            <person name="Lee S.-W."/>
        </authorList>
    </citation>
    <scope>NUCLEOTIDE SEQUENCE [LARGE SCALE GENOMIC DNA]</scope>
    <source>
        <strain evidence="2 3">RCM74</strain>
    </source>
</reference>
<evidence type="ECO:0000313" key="2">
    <source>
        <dbReference type="EMBL" id="RYJ36422.1"/>
    </source>
</evidence>
<dbReference type="InterPro" id="IPR025948">
    <property type="entry name" value="HTH-like_dom"/>
</dbReference>
<dbReference type="OrthoDB" id="9815231at2"/>
<dbReference type="PANTHER" id="PTHR46889:SF4">
    <property type="entry name" value="TRANSPOSASE INSO FOR INSERTION SEQUENCE ELEMENT IS911B-RELATED"/>
    <property type="match status" value="1"/>
</dbReference>
<dbReference type="EMBL" id="JUIV01000034">
    <property type="protein sequence ID" value="RYJ36422.1"/>
    <property type="molecule type" value="Genomic_DNA"/>
</dbReference>
<dbReference type="Pfam" id="PF00665">
    <property type="entry name" value="rve"/>
    <property type="match status" value="1"/>
</dbReference>
<feature type="domain" description="Integrase catalytic" evidence="1">
    <location>
        <begin position="221"/>
        <end position="385"/>
    </location>
</feature>
<dbReference type="Pfam" id="PF13333">
    <property type="entry name" value="rve_2"/>
    <property type="match status" value="1"/>
</dbReference>
<gene>
    <name evidence="2" type="ORF">NU08_4560</name>
</gene>
<dbReference type="InterPro" id="IPR009057">
    <property type="entry name" value="Homeodomain-like_sf"/>
</dbReference>
<comment type="caution">
    <text evidence="2">The sequence shown here is derived from an EMBL/GenBank/DDBJ whole genome shotgun (WGS) entry which is preliminary data.</text>
</comment>
<sequence length="395" mass="47054">MAEKRRVFSPDFKRIAIKLSYQKNSTKESAEELGIEMHFIQRWRREHRQFGDGSFCGKGQIRVHPEQKTIYELEQKLKKAELRYEILQNATPHLYNGNEEIYQFIKNSHKKYDLMQMCQVLDVGKKRYNIWKKNGLSEKKRHIIALKKNITKIFLNSNKRCGSRQITSELNQLGCNLKQSKVDFYMRQLKLKRIPKRKFVATTDSFHNHYIATNVLNRNFTVGAPSKVWVSDITYIKTKKRFMYLTVIMDLFDRKIIGWNLSVSMSAENTILPSWKMAAKNRKVLEGMIFHSDRGVQYACKVFSDILDSFGCIRSMSRKWDSNDNAVCESFFSTLKNELVHQKIKLISQRHMRKEIYDFIETWYNRKRIHSYLKYKTIEQFEAENQTIYNSHLEM</sequence>
<proteinExistence type="predicted"/>
<dbReference type="InterPro" id="IPR050900">
    <property type="entry name" value="Transposase_IS3/IS150/IS904"/>
</dbReference>
<dbReference type="InterPro" id="IPR036397">
    <property type="entry name" value="RNaseH_sf"/>
</dbReference>
<dbReference type="RefSeq" id="WP_129749171.1">
    <property type="nucleotide sequence ID" value="NZ_JUIV01000034.1"/>
</dbReference>
<protein>
    <submittedName>
        <fullName evidence="2">Integrase catalytic subunit</fullName>
    </submittedName>
</protein>
<dbReference type="InterPro" id="IPR012337">
    <property type="entry name" value="RNaseH-like_sf"/>
</dbReference>
<dbReference type="Proteomes" id="UP000290433">
    <property type="component" value="Unassembled WGS sequence"/>
</dbReference>
<dbReference type="Gene3D" id="3.30.420.10">
    <property type="entry name" value="Ribonuclease H-like superfamily/Ribonuclease H"/>
    <property type="match status" value="1"/>
</dbReference>
<evidence type="ECO:0000259" key="1">
    <source>
        <dbReference type="PROSITE" id="PS50994"/>
    </source>
</evidence>
<dbReference type="PANTHER" id="PTHR46889">
    <property type="entry name" value="TRANSPOSASE INSF FOR INSERTION SEQUENCE IS3B-RELATED"/>
    <property type="match status" value="1"/>
</dbReference>
<dbReference type="SUPFAM" id="SSF46689">
    <property type="entry name" value="Homeodomain-like"/>
    <property type="match status" value="1"/>
</dbReference>
<dbReference type="Pfam" id="PF13276">
    <property type="entry name" value="HTH_21"/>
    <property type="match status" value="1"/>
</dbReference>
<dbReference type="GO" id="GO:0003677">
    <property type="term" value="F:DNA binding"/>
    <property type="evidence" value="ECO:0007669"/>
    <property type="project" value="InterPro"/>
</dbReference>
<dbReference type="GO" id="GO:0015074">
    <property type="term" value="P:DNA integration"/>
    <property type="evidence" value="ECO:0007669"/>
    <property type="project" value="InterPro"/>
</dbReference>
<dbReference type="SUPFAM" id="SSF53098">
    <property type="entry name" value="Ribonuclease H-like"/>
    <property type="match status" value="1"/>
</dbReference>
<accession>A0A444VS34</accession>
<dbReference type="InterPro" id="IPR048020">
    <property type="entry name" value="Transpos_IS3"/>
</dbReference>
<dbReference type="AlphaFoldDB" id="A0A444VS34"/>
<organism evidence="2 3">
    <name type="scientific">Flavobacterium anhuiense</name>
    <dbReference type="NCBI Taxonomy" id="459526"/>
    <lineage>
        <taxon>Bacteria</taxon>
        <taxon>Pseudomonadati</taxon>
        <taxon>Bacteroidota</taxon>
        <taxon>Flavobacteriia</taxon>
        <taxon>Flavobacteriales</taxon>
        <taxon>Flavobacteriaceae</taxon>
        <taxon>Flavobacterium</taxon>
    </lineage>
</organism>
<name>A0A444VS34_9FLAO</name>
<dbReference type="InterPro" id="IPR002514">
    <property type="entry name" value="Transposase_8"/>
</dbReference>
<dbReference type="PROSITE" id="PS50994">
    <property type="entry name" value="INTEGRASE"/>
    <property type="match status" value="1"/>
</dbReference>